<evidence type="ECO:0000256" key="3">
    <source>
        <dbReference type="ARBA" id="ARBA00022840"/>
    </source>
</evidence>
<evidence type="ECO:0000256" key="1">
    <source>
        <dbReference type="ARBA" id="ARBA00022741"/>
    </source>
</evidence>
<reference evidence="7 8" key="1">
    <citation type="journal article" date="2024" name="IMA Fungus">
        <title>Apiospora arundinis, a panoply of carbohydrate-active enzymes and secondary metabolites.</title>
        <authorList>
            <person name="Sorensen T."/>
            <person name="Petersen C."/>
            <person name="Muurmann A.T."/>
            <person name="Christiansen J.V."/>
            <person name="Brundto M.L."/>
            <person name="Overgaard C.K."/>
            <person name="Boysen A.T."/>
            <person name="Wollenberg R.D."/>
            <person name="Larsen T.O."/>
            <person name="Sorensen J.L."/>
            <person name="Nielsen K.L."/>
            <person name="Sondergaard T.E."/>
        </authorList>
    </citation>
    <scope>NUCLEOTIDE SEQUENCE [LARGE SCALE GENOMIC DNA]</scope>
    <source>
        <strain evidence="7 8">AAU 773</strain>
    </source>
</reference>
<dbReference type="Gene3D" id="3.40.50.10810">
    <property type="entry name" value="Tandem AAA-ATPase domain"/>
    <property type="match status" value="1"/>
</dbReference>
<dbReference type="EMBL" id="JAPCWZ010000007">
    <property type="protein sequence ID" value="KAK8856058.1"/>
    <property type="molecule type" value="Genomic_DNA"/>
</dbReference>
<proteinExistence type="predicted"/>
<gene>
    <name evidence="7" type="ORF">PGQ11_011970</name>
</gene>
<dbReference type="InterPro" id="IPR000330">
    <property type="entry name" value="SNF2_N"/>
</dbReference>
<dbReference type="Pfam" id="PF00271">
    <property type="entry name" value="Helicase_C"/>
    <property type="match status" value="1"/>
</dbReference>
<dbReference type="PROSITE" id="PS51194">
    <property type="entry name" value="HELICASE_CTER"/>
    <property type="match status" value="1"/>
</dbReference>
<feature type="compositionally biased region" description="Basic residues" evidence="4">
    <location>
        <begin position="46"/>
        <end position="56"/>
    </location>
</feature>
<protein>
    <submittedName>
        <fullName evidence="7">SWI/SNF-related matrix-associated actin-dependent regulator of chromatin subfamily A member 3-like 1</fullName>
    </submittedName>
</protein>
<evidence type="ECO:0000259" key="5">
    <source>
        <dbReference type="PROSITE" id="PS51192"/>
    </source>
</evidence>
<keyword evidence="1" id="KW-0547">Nucleotide-binding</keyword>
<evidence type="ECO:0000259" key="6">
    <source>
        <dbReference type="PROSITE" id="PS51194"/>
    </source>
</evidence>
<name>A0ABR2I108_9PEZI</name>
<comment type="caution">
    <text evidence="7">The sequence shown here is derived from an EMBL/GenBank/DDBJ whole genome shotgun (WGS) entry which is preliminary data.</text>
</comment>
<dbReference type="SMART" id="SM00487">
    <property type="entry name" value="DEXDc"/>
    <property type="match status" value="1"/>
</dbReference>
<dbReference type="Proteomes" id="UP001390339">
    <property type="component" value="Unassembled WGS sequence"/>
</dbReference>
<evidence type="ECO:0000313" key="7">
    <source>
        <dbReference type="EMBL" id="KAK8856058.1"/>
    </source>
</evidence>
<dbReference type="InterPro" id="IPR014001">
    <property type="entry name" value="Helicase_ATP-bd"/>
</dbReference>
<dbReference type="InterPro" id="IPR049730">
    <property type="entry name" value="SNF2/RAD54-like_C"/>
</dbReference>
<evidence type="ECO:0000256" key="4">
    <source>
        <dbReference type="SAM" id="MobiDB-lite"/>
    </source>
</evidence>
<accession>A0ABR2I108</accession>
<feature type="domain" description="Helicase C-terminal" evidence="6">
    <location>
        <begin position="706"/>
        <end position="863"/>
    </location>
</feature>
<keyword evidence="2" id="KW-0378">Hydrolase</keyword>
<dbReference type="Gene3D" id="3.40.50.300">
    <property type="entry name" value="P-loop containing nucleotide triphosphate hydrolases"/>
    <property type="match status" value="1"/>
</dbReference>
<dbReference type="CDD" id="cd18008">
    <property type="entry name" value="DEXDc_SHPRH-like"/>
    <property type="match status" value="1"/>
</dbReference>
<keyword evidence="3" id="KW-0067">ATP-binding</keyword>
<dbReference type="SMART" id="SM00490">
    <property type="entry name" value="HELICc"/>
    <property type="match status" value="1"/>
</dbReference>
<keyword evidence="8" id="KW-1185">Reference proteome</keyword>
<dbReference type="PANTHER" id="PTHR45626:SF22">
    <property type="entry name" value="DNA REPAIR PROTEIN RAD5"/>
    <property type="match status" value="1"/>
</dbReference>
<sequence>MSSSPHSRPKKRAKTQHQVASESSISTGSSLDSSTSATCTAESPYSKRKGCSKRQRSPGINEDNGYKGDEIICYGMLQFPVLPDETIRSQRGARAVRMLNSGQLRCIESDSLLASITRREADVLELLYRESIEAELKLTTHKPRYALPTEFVLQAILYGERNTGVPLGDTLEDLGLYLQDPINSLRDVMYWNPQRFYNDPNTRTWTREPGYSDPPVHTEHLNPIDTLKGFTSDVQWTETTGPTSLRTSLHSHQKQALTFLLSRENGWQFDSGHDLWACGSVTGQYINQIDKSTHYESPPEFRGGILADTMGFGKSLSMISLIMYNKTICHNEIGQTSTSFLYDTVRTRATLIVVPASLLDSWESELSRHSRPGSLTWRRHDGRRKITSVTQLEQLDILLVSYPTVLSDWKTKVKNGVLFSVIWHRVVLDEAHTIKNPSAATTEAVLELQAERRWAVTASPVQNRLSELQSLLRFLQVCPYSDKNVFQSHISELWATGEETEAIERLKRLLNALMLRRSGKQVSLPERTDLKMTLKLSASELENYHAVQKQAVAQIDDILASTNVRKSYMNALQKINDLRFICNHGIQVTQTVTRTPSPYPRDWDESSASESLRRFPALGLAVACMTCCSPLEEVAESSANVPEVYLTECLRLYCTECYRRAFSSLMDSKLCPCKSRCGVASVQPPPAEPPIIRPSAQLDHPCKLTALINDLLECSSDKKSIVFSGWNLTLDMANEGLTAAGLRCVQVDGRVKSKERTKLFEKFQSSRDVQVLLLSLSCGAVGLTLTAASRVYLMEPQWNPALEEQALARIHRIGQMQPVTTIRFVVEKTIEEYILTVQDGKKDLIAALLSPSTSTGVSIQRLRELRDLL</sequence>
<feature type="compositionally biased region" description="Low complexity" evidence="4">
    <location>
        <begin position="21"/>
        <end position="40"/>
    </location>
</feature>
<dbReference type="PANTHER" id="PTHR45626">
    <property type="entry name" value="TRANSCRIPTION TERMINATION FACTOR 2-RELATED"/>
    <property type="match status" value="1"/>
</dbReference>
<dbReference type="PROSITE" id="PS51192">
    <property type="entry name" value="HELICASE_ATP_BIND_1"/>
    <property type="match status" value="1"/>
</dbReference>
<organism evidence="7 8">
    <name type="scientific">Apiospora arundinis</name>
    <dbReference type="NCBI Taxonomy" id="335852"/>
    <lineage>
        <taxon>Eukaryota</taxon>
        <taxon>Fungi</taxon>
        <taxon>Dikarya</taxon>
        <taxon>Ascomycota</taxon>
        <taxon>Pezizomycotina</taxon>
        <taxon>Sordariomycetes</taxon>
        <taxon>Xylariomycetidae</taxon>
        <taxon>Amphisphaeriales</taxon>
        <taxon>Apiosporaceae</taxon>
        <taxon>Apiospora</taxon>
    </lineage>
</organism>
<dbReference type="InterPro" id="IPR050628">
    <property type="entry name" value="SNF2_RAD54_helicase_TF"/>
</dbReference>
<evidence type="ECO:0000256" key="2">
    <source>
        <dbReference type="ARBA" id="ARBA00022801"/>
    </source>
</evidence>
<dbReference type="SUPFAM" id="SSF52540">
    <property type="entry name" value="P-loop containing nucleoside triphosphate hydrolases"/>
    <property type="match status" value="2"/>
</dbReference>
<dbReference type="InterPro" id="IPR027417">
    <property type="entry name" value="P-loop_NTPase"/>
</dbReference>
<feature type="domain" description="Helicase ATP-binding" evidence="5">
    <location>
        <begin position="295"/>
        <end position="478"/>
    </location>
</feature>
<dbReference type="InterPro" id="IPR038718">
    <property type="entry name" value="SNF2-like_sf"/>
</dbReference>
<feature type="region of interest" description="Disordered" evidence="4">
    <location>
        <begin position="1"/>
        <end position="63"/>
    </location>
</feature>
<dbReference type="InterPro" id="IPR001650">
    <property type="entry name" value="Helicase_C-like"/>
</dbReference>
<dbReference type="Pfam" id="PF00176">
    <property type="entry name" value="SNF2-rel_dom"/>
    <property type="match status" value="1"/>
</dbReference>
<dbReference type="CDD" id="cd18793">
    <property type="entry name" value="SF2_C_SNF"/>
    <property type="match status" value="1"/>
</dbReference>
<evidence type="ECO:0000313" key="8">
    <source>
        <dbReference type="Proteomes" id="UP001390339"/>
    </source>
</evidence>